<dbReference type="InterPro" id="IPR009057">
    <property type="entry name" value="Homeodomain-like_sf"/>
</dbReference>
<comment type="caution">
    <text evidence="2">The sequence shown here is derived from an EMBL/GenBank/DDBJ whole genome shotgun (WGS) entry which is preliminary data.</text>
</comment>
<accession>A0ABQ5ZL77</accession>
<protein>
    <recommendedName>
        <fullName evidence="1">HTH rpiR-type domain-containing protein</fullName>
    </recommendedName>
</protein>
<dbReference type="Gene3D" id="1.10.10.10">
    <property type="entry name" value="Winged helix-like DNA-binding domain superfamily/Winged helix DNA-binding domain"/>
    <property type="match status" value="1"/>
</dbReference>
<dbReference type="EMBL" id="BSOP01000042">
    <property type="protein sequence ID" value="GLR53609.1"/>
    <property type="molecule type" value="Genomic_DNA"/>
</dbReference>
<evidence type="ECO:0000313" key="2">
    <source>
        <dbReference type="EMBL" id="GLR53609.1"/>
    </source>
</evidence>
<dbReference type="RefSeq" id="WP_244767676.1">
    <property type="nucleotide sequence ID" value="NZ_BSOP01000042.1"/>
</dbReference>
<keyword evidence="3" id="KW-1185">Reference proteome</keyword>
<dbReference type="Proteomes" id="UP001156702">
    <property type="component" value="Unassembled WGS sequence"/>
</dbReference>
<gene>
    <name evidence="2" type="ORF">GCM10007923_48250</name>
</gene>
<reference evidence="3" key="1">
    <citation type="journal article" date="2019" name="Int. J. Syst. Evol. Microbiol.">
        <title>The Global Catalogue of Microorganisms (GCM) 10K type strain sequencing project: providing services to taxonomists for standard genome sequencing and annotation.</title>
        <authorList>
            <consortium name="The Broad Institute Genomics Platform"/>
            <consortium name="The Broad Institute Genome Sequencing Center for Infectious Disease"/>
            <person name="Wu L."/>
            <person name="Ma J."/>
        </authorList>
    </citation>
    <scope>NUCLEOTIDE SEQUENCE [LARGE SCALE GENOMIC DNA]</scope>
    <source>
        <strain evidence="3">NBRC 102122</strain>
    </source>
</reference>
<sequence>MPFPPADIGELKRTIVKRQLSLPRRVRVVLRTALEEPYLVAFGTAGSLAQACCVGETTVLRTSKCLGFASYTQFRGLFRTHLQA</sequence>
<name>A0ABQ5ZL77_9HYPH</name>
<dbReference type="InterPro" id="IPR036388">
    <property type="entry name" value="WH-like_DNA-bd_sf"/>
</dbReference>
<dbReference type="SUPFAM" id="SSF46689">
    <property type="entry name" value="Homeodomain-like"/>
    <property type="match status" value="1"/>
</dbReference>
<dbReference type="InterPro" id="IPR000281">
    <property type="entry name" value="HTH_RpiR"/>
</dbReference>
<evidence type="ECO:0000259" key="1">
    <source>
        <dbReference type="PROSITE" id="PS51071"/>
    </source>
</evidence>
<proteinExistence type="predicted"/>
<organism evidence="2 3">
    <name type="scientific">Shinella yambaruensis</name>
    <dbReference type="NCBI Taxonomy" id="415996"/>
    <lineage>
        <taxon>Bacteria</taxon>
        <taxon>Pseudomonadati</taxon>
        <taxon>Pseudomonadota</taxon>
        <taxon>Alphaproteobacteria</taxon>
        <taxon>Hyphomicrobiales</taxon>
        <taxon>Rhizobiaceae</taxon>
        <taxon>Shinella</taxon>
    </lineage>
</organism>
<feature type="domain" description="HTH rpiR-type" evidence="1">
    <location>
        <begin position="9"/>
        <end position="84"/>
    </location>
</feature>
<evidence type="ECO:0000313" key="3">
    <source>
        <dbReference type="Proteomes" id="UP001156702"/>
    </source>
</evidence>
<dbReference type="PROSITE" id="PS51071">
    <property type="entry name" value="HTH_RPIR"/>
    <property type="match status" value="1"/>
</dbReference>